<sequence length="160" mass="17539">MSIIARWVNALDQMARPDAARWSQLDIVSKWLIAVGAPVLFITFAAAALGGLLAWGEGRFDPWVWLLTCIGLLFAHASNNLLNDLTDSKQGIDKDNYYRNQYSVHLLEDKLVSPTTFYGYIAFTAGVALACGLALVWLRGGLTLDLMLAVGLDVVLGRLQ</sequence>
<evidence type="ECO:0000256" key="2">
    <source>
        <dbReference type="ARBA" id="ARBA00022475"/>
    </source>
</evidence>
<evidence type="ECO:0000256" key="4">
    <source>
        <dbReference type="ARBA" id="ARBA00022989"/>
    </source>
</evidence>
<keyword evidence="5 6" id="KW-0472">Membrane</keyword>
<reference evidence="7" key="2">
    <citation type="submission" date="2020-09" db="EMBL/GenBank/DDBJ databases">
        <authorList>
            <person name="Sun Q."/>
            <person name="Kim S."/>
        </authorList>
    </citation>
    <scope>NUCLEOTIDE SEQUENCE</scope>
    <source>
        <strain evidence="7">KCTC 23430</strain>
    </source>
</reference>
<feature type="transmembrane region" description="Helical" evidence="6">
    <location>
        <begin position="117"/>
        <end position="138"/>
    </location>
</feature>
<comment type="caution">
    <text evidence="7">The sequence shown here is derived from an EMBL/GenBank/DDBJ whole genome shotgun (WGS) entry which is preliminary data.</text>
</comment>
<keyword evidence="4 6" id="KW-1133">Transmembrane helix</keyword>
<proteinExistence type="predicted"/>
<dbReference type="Gene3D" id="1.10.357.140">
    <property type="entry name" value="UbiA prenyltransferase"/>
    <property type="match status" value="1"/>
</dbReference>
<organism evidence="7 8">
    <name type="scientific">Parahalioglobus pacificus</name>
    <dbReference type="NCBI Taxonomy" id="930806"/>
    <lineage>
        <taxon>Bacteria</taxon>
        <taxon>Pseudomonadati</taxon>
        <taxon>Pseudomonadota</taxon>
        <taxon>Gammaproteobacteria</taxon>
        <taxon>Cellvibrionales</taxon>
        <taxon>Halieaceae</taxon>
        <taxon>Parahalioglobus</taxon>
    </lineage>
</organism>
<evidence type="ECO:0000256" key="3">
    <source>
        <dbReference type="ARBA" id="ARBA00022692"/>
    </source>
</evidence>
<dbReference type="Pfam" id="PF01040">
    <property type="entry name" value="UbiA"/>
    <property type="match status" value="1"/>
</dbReference>
<dbReference type="InterPro" id="IPR000537">
    <property type="entry name" value="UbiA_prenyltransferase"/>
</dbReference>
<dbReference type="AlphaFoldDB" id="A0A919CM38"/>
<dbReference type="EMBL" id="BMYM01000003">
    <property type="protein sequence ID" value="GHD38468.1"/>
    <property type="molecule type" value="Genomic_DNA"/>
</dbReference>
<evidence type="ECO:0000313" key="8">
    <source>
        <dbReference type="Proteomes" id="UP000644693"/>
    </source>
</evidence>
<gene>
    <name evidence="7" type="ORF">GCM10007053_29130</name>
</gene>
<keyword evidence="2" id="KW-1003">Cell membrane</keyword>
<dbReference type="Proteomes" id="UP000644693">
    <property type="component" value="Unassembled WGS sequence"/>
</dbReference>
<evidence type="ECO:0000256" key="6">
    <source>
        <dbReference type="SAM" id="Phobius"/>
    </source>
</evidence>
<protein>
    <recommendedName>
        <fullName evidence="9">Prenyltransferase</fullName>
    </recommendedName>
</protein>
<accession>A0A919CM38</accession>
<reference evidence="7" key="1">
    <citation type="journal article" date="2014" name="Int. J. Syst. Evol. Microbiol.">
        <title>Complete genome sequence of Corynebacterium casei LMG S-19264T (=DSM 44701T), isolated from a smear-ripened cheese.</title>
        <authorList>
            <consortium name="US DOE Joint Genome Institute (JGI-PGF)"/>
            <person name="Walter F."/>
            <person name="Albersmeier A."/>
            <person name="Kalinowski J."/>
            <person name="Ruckert C."/>
        </authorList>
    </citation>
    <scope>NUCLEOTIDE SEQUENCE</scope>
    <source>
        <strain evidence="7">KCTC 23430</strain>
    </source>
</reference>
<evidence type="ECO:0000313" key="7">
    <source>
        <dbReference type="EMBL" id="GHD38468.1"/>
    </source>
</evidence>
<comment type="subcellular location">
    <subcellularLocation>
        <location evidence="1">Membrane</location>
        <topology evidence="1">Multi-pass membrane protein</topology>
    </subcellularLocation>
</comment>
<dbReference type="GO" id="GO:0016020">
    <property type="term" value="C:membrane"/>
    <property type="evidence" value="ECO:0007669"/>
    <property type="project" value="UniProtKB-SubCell"/>
</dbReference>
<dbReference type="RefSeq" id="WP_229802794.1">
    <property type="nucleotide sequence ID" value="NZ_BMYM01000003.1"/>
</dbReference>
<evidence type="ECO:0008006" key="9">
    <source>
        <dbReference type="Google" id="ProtNLM"/>
    </source>
</evidence>
<evidence type="ECO:0000256" key="1">
    <source>
        <dbReference type="ARBA" id="ARBA00004141"/>
    </source>
</evidence>
<keyword evidence="8" id="KW-1185">Reference proteome</keyword>
<feature type="transmembrane region" description="Helical" evidence="6">
    <location>
        <begin position="63"/>
        <end position="82"/>
    </location>
</feature>
<evidence type="ECO:0000256" key="5">
    <source>
        <dbReference type="ARBA" id="ARBA00023136"/>
    </source>
</evidence>
<feature type="transmembrane region" description="Helical" evidence="6">
    <location>
        <begin position="31"/>
        <end position="56"/>
    </location>
</feature>
<name>A0A919CM38_9GAMM</name>
<keyword evidence="3 6" id="KW-0812">Transmembrane</keyword>
<dbReference type="GO" id="GO:0016765">
    <property type="term" value="F:transferase activity, transferring alkyl or aryl (other than methyl) groups"/>
    <property type="evidence" value="ECO:0007669"/>
    <property type="project" value="InterPro"/>
</dbReference>
<dbReference type="InterPro" id="IPR044878">
    <property type="entry name" value="UbiA_sf"/>
</dbReference>